<evidence type="ECO:0000313" key="1">
    <source>
        <dbReference type="EMBL" id="EEG29273.1"/>
    </source>
</evidence>
<accession>C0EGX2</accession>
<comment type="caution">
    <text evidence="1">The sequence shown here is derived from an EMBL/GenBank/DDBJ whole genome shotgun (WGS) entry which is preliminary data.</text>
</comment>
<protein>
    <submittedName>
        <fullName evidence="1">Uncharacterized protein</fullName>
    </submittedName>
</protein>
<reference evidence="1 2" key="1">
    <citation type="submission" date="2009-01" db="EMBL/GenBank/DDBJ databases">
        <authorList>
            <person name="Fulton L."/>
            <person name="Clifton S."/>
            <person name="Fulton B."/>
            <person name="Xu J."/>
            <person name="Minx P."/>
            <person name="Pepin K.H."/>
            <person name="Johnson M."/>
            <person name="Bhonagiri V."/>
            <person name="Nash W.E."/>
            <person name="Mardis E.R."/>
            <person name="Wilson R.K."/>
        </authorList>
    </citation>
    <scope>NUCLEOTIDE SEQUENCE [LARGE SCALE GENOMIC DNA]</scope>
    <source>
        <strain evidence="1 2">DSM 5476</strain>
    </source>
</reference>
<dbReference type="AlphaFoldDB" id="C0EGX2"/>
<sequence length="110" mass="12591">MQCLFGDFDEKSSHFSQALEQILCSLLYFSVQNVVLWSSVFDWRDGLQLSQQSMLLTDFNLQKKNAGAVASLAFFVVCRNPHVKRVVQKKPNGDDADKNFLCFRIKVRAL</sequence>
<proteinExistence type="predicted"/>
<name>C0EGX2_9FIRM</name>
<dbReference type="EMBL" id="ACEC01000112">
    <property type="protein sequence ID" value="EEG29273.1"/>
    <property type="molecule type" value="Genomic_DNA"/>
</dbReference>
<evidence type="ECO:0000313" key="2">
    <source>
        <dbReference type="Proteomes" id="UP000003340"/>
    </source>
</evidence>
<dbReference type="HOGENOM" id="CLU_2166600_0_0_9"/>
<organism evidence="1 2">
    <name type="scientific">[Clostridium] methylpentosum DSM 5476</name>
    <dbReference type="NCBI Taxonomy" id="537013"/>
    <lineage>
        <taxon>Bacteria</taxon>
        <taxon>Bacillati</taxon>
        <taxon>Bacillota</taxon>
        <taxon>Clostridia</taxon>
        <taxon>Eubacteriales</taxon>
        <taxon>Oscillospiraceae</taxon>
        <taxon>Oscillospiraceae incertae sedis</taxon>
    </lineage>
</organism>
<dbReference type="STRING" id="537013.CLOSTMETH_03116"/>
<keyword evidence="2" id="KW-1185">Reference proteome</keyword>
<dbReference type="Proteomes" id="UP000003340">
    <property type="component" value="Unassembled WGS sequence"/>
</dbReference>
<gene>
    <name evidence="1" type="ORF">CLOSTMETH_03116</name>
</gene>
<reference evidence="1 2" key="2">
    <citation type="submission" date="2009-02" db="EMBL/GenBank/DDBJ databases">
        <title>Draft genome sequence of Clostridium methylpentosum (DSM 5476).</title>
        <authorList>
            <person name="Sudarsanam P."/>
            <person name="Ley R."/>
            <person name="Guruge J."/>
            <person name="Turnbaugh P.J."/>
            <person name="Mahowald M."/>
            <person name="Liep D."/>
            <person name="Gordon J."/>
        </authorList>
    </citation>
    <scope>NUCLEOTIDE SEQUENCE [LARGE SCALE GENOMIC DNA]</scope>
    <source>
        <strain evidence="1 2">DSM 5476</strain>
    </source>
</reference>